<name>A0A0M2H002_9ACTN</name>
<proteinExistence type="predicted"/>
<keyword evidence="2" id="KW-1185">Reference proteome</keyword>
<organism evidence="1 2">
    <name type="scientific">Streptomyces variegatus</name>
    <dbReference type="NCBI Taxonomy" id="284040"/>
    <lineage>
        <taxon>Bacteria</taxon>
        <taxon>Bacillati</taxon>
        <taxon>Actinomycetota</taxon>
        <taxon>Actinomycetes</taxon>
        <taxon>Kitasatosporales</taxon>
        <taxon>Streptomycetaceae</taxon>
        <taxon>Streptomyces</taxon>
    </lineage>
</organism>
<dbReference type="AlphaFoldDB" id="A0A0M2H002"/>
<gene>
    <name evidence="1" type="ORF">UK15_00460</name>
</gene>
<comment type="caution">
    <text evidence="1">The sequence shown here is derived from an EMBL/GenBank/DDBJ whole genome shotgun (WGS) entry which is preliminary data.</text>
</comment>
<reference evidence="2" key="1">
    <citation type="submission" date="2015-02" db="EMBL/GenBank/DDBJ databases">
        <authorList>
            <person name="Ju K.-S."/>
            <person name="Doroghazi J.R."/>
            <person name="Metcalf W."/>
        </authorList>
    </citation>
    <scope>NUCLEOTIDE SEQUENCE [LARGE SCALE GENOMIC DNA]</scope>
    <source>
        <strain evidence="2">NRRL B-16380</strain>
    </source>
</reference>
<evidence type="ECO:0000313" key="1">
    <source>
        <dbReference type="EMBL" id="KJK41344.1"/>
    </source>
</evidence>
<accession>A0A0M2H002</accession>
<evidence type="ECO:0000313" key="2">
    <source>
        <dbReference type="Proteomes" id="UP000034786"/>
    </source>
</evidence>
<protein>
    <submittedName>
        <fullName evidence="1">Uncharacterized protein</fullName>
    </submittedName>
</protein>
<dbReference type="EMBL" id="JYJH01000001">
    <property type="protein sequence ID" value="KJK41344.1"/>
    <property type="molecule type" value="Genomic_DNA"/>
</dbReference>
<dbReference type="Proteomes" id="UP000034786">
    <property type="component" value="Unassembled WGS sequence"/>
</dbReference>
<sequence>MRGAAVAASTMGGFGHRGRRRLLGRGLVGRGLLVLFRMRRVLEDGRLTGRLLGLRPGLGLGRGVLGGWAGGSSRVRSTAPLLIVVNGRGCRRYAWWKP</sequence>